<keyword evidence="2" id="KW-1185">Reference proteome</keyword>
<gene>
    <name evidence="1" type="ORF">CHARACLAT_029121</name>
</gene>
<organism evidence="1 2">
    <name type="scientific">Characodon lateralis</name>
    <dbReference type="NCBI Taxonomy" id="208331"/>
    <lineage>
        <taxon>Eukaryota</taxon>
        <taxon>Metazoa</taxon>
        <taxon>Chordata</taxon>
        <taxon>Craniata</taxon>
        <taxon>Vertebrata</taxon>
        <taxon>Euteleostomi</taxon>
        <taxon>Actinopterygii</taxon>
        <taxon>Neopterygii</taxon>
        <taxon>Teleostei</taxon>
        <taxon>Neoteleostei</taxon>
        <taxon>Acanthomorphata</taxon>
        <taxon>Ovalentaria</taxon>
        <taxon>Atherinomorphae</taxon>
        <taxon>Cyprinodontiformes</taxon>
        <taxon>Goodeidae</taxon>
        <taxon>Characodon</taxon>
    </lineage>
</organism>
<accession>A0ABU7E8Q4</accession>
<evidence type="ECO:0000313" key="2">
    <source>
        <dbReference type="Proteomes" id="UP001352852"/>
    </source>
</evidence>
<reference evidence="1 2" key="1">
    <citation type="submission" date="2021-06" db="EMBL/GenBank/DDBJ databases">
        <authorList>
            <person name="Palmer J.M."/>
        </authorList>
    </citation>
    <scope>NUCLEOTIDE SEQUENCE [LARGE SCALE GENOMIC DNA]</scope>
    <source>
        <strain evidence="1 2">CL_MEX2019</strain>
        <tissue evidence="1">Muscle</tissue>
    </source>
</reference>
<evidence type="ECO:0000313" key="1">
    <source>
        <dbReference type="EMBL" id="MED6282159.1"/>
    </source>
</evidence>
<protein>
    <submittedName>
        <fullName evidence="1">Uncharacterized protein</fullName>
    </submittedName>
</protein>
<sequence length="74" mass="7945">MFPVFHASSINRATYTNGLPQDSSYTVNIHIYHSLGCAGASKISTDNCKAKSLFTGLHQRHNQKDSSSGAMGGE</sequence>
<dbReference type="Proteomes" id="UP001352852">
    <property type="component" value="Unassembled WGS sequence"/>
</dbReference>
<comment type="caution">
    <text evidence="1">The sequence shown here is derived from an EMBL/GenBank/DDBJ whole genome shotgun (WGS) entry which is preliminary data.</text>
</comment>
<proteinExistence type="predicted"/>
<dbReference type="EMBL" id="JAHUTJ010045025">
    <property type="protein sequence ID" value="MED6282159.1"/>
    <property type="molecule type" value="Genomic_DNA"/>
</dbReference>
<name>A0ABU7E8Q4_9TELE</name>